<comment type="cofactor">
    <cofactor evidence="2">
        <name>Mn(2+)</name>
        <dbReference type="ChEBI" id="CHEBI:29035"/>
    </cofactor>
</comment>
<evidence type="ECO:0000256" key="9">
    <source>
        <dbReference type="ARBA" id="ARBA00022842"/>
    </source>
</evidence>
<dbReference type="GO" id="GO:0009098">
    <property type="term" value="P:L-leucine biosynthetic process"/>
    <property type="evidence" value="ECO:0007669"/>
    <property type="project" value="UniProtKB-UniRule"/>
</dbReference>
<feature type="binding site" evidence="14">
    <location>
        <position position="245"/>
    </location>
    <ligand>
        <name>Mg(2+)</name>
        <dbReference type="ChEBI" id="CHEBI:18420"/>
    </ligand>
</feature>
<dbReference type="Proteomes" id="UP000605259">
    <property type="component" value="Unassembled WGS sequence"/>
</dbReference>
<dbReference type="PANTHER" id="PTHR42979:SF1">
    <property type="entry name" value="3-ISOPROPYLMALATE DEHYDROGENASE"/>
    <property type="match status" value="1"/>
</dbReference>
<evidence type="ECO:0000256" key="2">
    <source>
        <dbReference type="ARBA" id="ARBA00001936"/>
    </source>
</evidence>
<keyword evidence="8 14" id="KW-0479">Metal-binding</keyword>
<comment type="subunit">
    <text evidence="5 14 15">Homodimer.</text>
</comment>
<gene>
    <name evidence="14 17" type="primary">leuB</name>
    <name evidence="17" type="ORF">GCM10007140_30830</name>
</gene>
<feature type="binding site" evidence="14">
    <location>
        <position position="104"/>
    </location>
    <ligand>
        <name>substrate</name>
    </ligand>
</feature>
<feature type="site" description="Important for catalysis" evidence="14">
    <location>
        <position position="185"/>
    </location>
</feature>
<keyword evidence="10 14" id="KW-0560">Oxidoreductase</keyword>
<comment type="similarity">
    <text evidence="4 14">Belongs to the isocitrate and isopropylmalate dehydrogenases family. LeuB type 1 subfamily.</text>
</comment>
<dbReference type="NCBIfam" id="TIGR00169">
    <property type="entry name" value="leuB"/>
    <property type="match status" value="1"/>
</dbReference>
<dbReference type="InterPro" id="IPR024084">
    <property type="entry name" value="IsoPropMal-DH-like_dom"/>
</dbReference>
<dbReference type="GO" id="GO:0051287">
    <property type="term" value="F:NAD binding"/>
    <property type="evidence" value="ECO:0007669"/>
    <property type="project" value="InterPro"/>
</dbReference>
<evidence type="ECO:0000256" key="10">
    <source>
        <dbReference type="ARBA" id="ARBA00023002"/>
    </source>
</evidence>
<comment type="subcellular location">
    <subcellularLocation>
        <location evidence="14">Cytoplasm</location>
    </subcellularLocation>
</comment>
<name>A0A917AVP3_9BACI</name>
<feature type="binding site" evidence="14">
    <location>
        <position position="94"/>
    </location>
    <ligand>
        <name>substrate</name>
    </ligand>
</feature>
<feature type="domain" description="Isopropylmalate dehydrogenase-like" evidence="16">
    <location>
        <begin position="4"/>
        <end position="342"/>
    </location>
</feature>
<feature type="site" description="Important for catalysis" evidence="14">
    <location>
        <position position="139"/>
    </location>
</feature>
<dbReference type="InterPro" id="IPR004429">
    <property type="entry name" value="Isopropylmalate_DH"/>
</dbReference>
<feature type="binding site" evidence="14">
    <location>
        <position position="217"/>
    </location>
    <ligand>
        <name>Mg(2+)</name>
        <dbReference type="ChEBI" id="CHEBI:18420"/>
    </ligand>
</feature>
<evidence type="ECO:0000256" key="11">
    <source>
        <dbReference type="ARBA" id="ARBA00023027"/>
    </source>
</evidence>
<dbReference type="SMART" id="SM01329">
    <property type="entry name" value="Iso_dh"/>
    <property type="match status" value="1"/>
</dbReference>
<proteinExistence type="inferred from homology"/>
<evidence type="ECO:0000256" key="15">
    <source>
        <dbReference type="RuleBase" id="RU004445"/>
    </source>
</evidence>
<reference evidence="17" key="2">
    <citation type="submission" date="2020-09" db="EMBL/GenBank/DDBJ databases">
        <authorList>
            <person name="Sun Q."/>
            <person name="Zhou Y."/>
        </authorList>
    </citation>
    <scope>NUCLEOTIDE SEQUENCE</scope>
    <source>
        <strain evidence="17">CGMCC 1.12698</strain>
    </source>
</reference>
<keyword evidence="12 14" id="KW-0464">Manganese</keyword>
<evidence type="ECO:0000313" key="18">
    <source>
        <dbReference type="Proteomes" id="UP000605259"/>
    </source>
</evidence>
<dbReference type="EMBL" id="BMFK01000003">
    <property type="protein sequence ID" value="GGE79096.1"/>
    <property type="molecule type" value="Genomic_DNA"/>
</dbReference>
<comment type="cofactor">
    <cofactor evidence="14 15">
        <name>Mg(2+)</name>
        <dbReference type="ChEBI" id="CHEBI:18420"/>
    </cofactor>
    <cofactor evidence="14 15">
        <name>Mn(2+)</name>
        <dbReference type="ChEBI" id="CHEBI:29035"/>
    </cofactor>
    <text evidence="14 15">Binds 1 Mg(2+) or Mn(2+) ion per subunit.</text>
</comment>
<keyword evidence="14" id="KW-0963">Cytoplasm</keyword>
<feature type="binding site" evidence="14">
    <location>
        <position position="241"/>
    </location>
    <ligand>
        <name>Mg(2+)</name>
        <dbReference type="ChEBI" id="CHEBI:18420"/>
    </ligand>
</feature>
<comment type="caution">
    <text evidence="14">Lacks conserved residue(s) required for the propagation of feature annotation.</text>
</comment>
<evidence type="ECO:0000259" key="16">
    <source>
        <dbReference type="SMART" id="SM01329"/>
    </source>
</evidence>
<evidence type="ECO:0000256" key="7">
    <source>
        <dbReference type="ARBA" id="ARBA00022605"/>
    </source>
</evidence>
<evidence type="ECO:0000256" key="8">
    <source>
        <dbReference type="ARBA" id="ARBA00022723"/>
    </source>
</evidence>
<dbReference type="GO" id="GO:0000287">
    <property type="term" value="F:magnesium ion binding"/>
    <property type="evidence" value="ECO:0007669"/>
    <property type="project" value="InterPro"/>
</dbReference>
<keyword evidence="18" id="KW-1185">Reference proteome</keyword>
<evidence type="ECO:0000256" key="4">
    <source>
        <dbReference type="ARBA" id="ARBA00008319"/>
    </source>
</evidence>
<evidence type="ECO:0000256" key="3">
    <source>
        <dbReference type="ARBA" id="ARBA00004762"/>
    </source>
</evidence>
<keyword evidence="13 14" id="KW-0100">Branched-chain amino acid biosynthesis</keyword>
<dbReference type="HAMAP" id="MF_01033">
    <property type="entry name" value="LeuB_type1"/>
    <property type="match status" value="1"/>
</dbReference>
<keyword evidence="11 14" id="KW-0520">NAD</keyword>
<feature type="binding site" evidence="14">
    <location>
        <begin position="275"/>
        <end position="287"/>
    </location>
    <ligand>
        <name>NAD(+)</name>
        <dbReference type="ChEBI" id="CHEBI:57540"/>
    </ligand>
</feature>
<keyword evidence="9 14" id="KW-0460">Magnesium</keyword>
<accession>A0A917AVP3</accession>
<dbReference type="EC" id="1.1.1.85" evidence="14"/>
<protein>
    <recommendedName>
        <fullName evidence="14">3-isopropylmalate dehydrogenase</fullName>
        <ecNumber evidence="14">1.1.1.85</ecNumber>
    </recommendedName>
    <alternativeName>
        <fullName evidence="14">3-IPM-DH</fullName>
    </alternativeName>
    <alternativeName>
        <fullName evidence="14">Beta-IPM dehydrogenase</fullName>
        <shortName evidence="14">IMDH</shortName>
    </alternativeName>
</protein>
<dbReference type="RefSeq" id="WP_188389389.1">
    <property type="nucleotide sequence ID" value="NZ_BMFK01000003.1"/>
</dbReference>
<feature type="binding site" evidence="14">
    <location>
        <position position="132"/>
    </location>
    <ligand>
        <name>substrate</name>
    </ligand>
</feature>
<dbReference type="SUPFAM" id="SSF53659">
    <property type="entry name" value="Isocitrate/Isopropylmalate dehydrogenase-like"/>
    <property type="match status" value="1"/>
</dbReference>
<evidence type="ECO:0000256" key="13">
    <source>
        <dbReference type="ARBA" id="ARBA00023304"/>
    </source>
</evidence>
<feature type="binding site" evidence="14">
    <location>
        <position position="217"/>
    </location>
    <ligand>
        <name>substrate</name>
    </ligand>
</feature>
<comment type="function">
    <text evidence="14 15">Catalyzes the oxidation of 3-carboxy-2-hydroxy-4-methylpentanoate (3-isopropylmalate) to 3-carboxy-4-methyl-2-oxopentanoate. The product decarboxylates to 4-methyl-2 oxopentanoate.</text>
</comment>
<organism evidence="17 18">
    <name type="scientific">Priestia taiwanensis</name>
    <dbReference type="NCBI Taxonomy" id="1347902"/>
    <lineage>
        <taxon>Bacteria</taxon>
        <taxon>Bacillati</taxon>
        <taxon>Bacillota</taxon>
        <taxon>Bacilli</taxon>
        <taxon>Bacillales</taxon>
        <taxon>Bacillaceae</taxon>
        <taxon>Priestia</taxon>
    </lineage>
</organism>
<dbReference type="PANTHER" id="PTHR42979">
    <property type="entry name" value="3-ISOPROPYLMALATE DEHYDROGENASE"/>
    <property type="match status" value="1"/>
</dbReference>
<evidence type="ECO:0000313" key="17">
    <source>
        <dbReference type="EMBL" id="GGE79096.1"/>
    </source>
</evidence>
<evidence type="ECO:0000256" key="14">
    <source>
        <dbReference type="HAMAP-Rule" id="MF_01033"/>
    </source>
</evidence>
<keyword evidence="7 14" id="KW-0028">Amino-acid biosynthesis</keyword>
<dbReference type="FunFam" id="3.40.718.10:FF:000006">
    <property type="entry name" value="3-isopropylmalate dehydrogenase"/>
    <property type="match status" value="1"/>
</dbReference>
<reference evidence="17" key="1">
    <citation type="journal article" date="2014" name="Int. J. Syst. Evol. Microbiol.">
        <title>Complete genome sequence of Corynebacterium casei LMG S-19264T (=DSM 44701T), isolated from a smear-ripened cheese.</title>
        <authorList>
            <consortium name="US DOE Joint Genome Institute (JGI-PGF)"/>
            <person name="Walter F."/>
            <person name="Albersmeier A."/>
            <person name="Kalinowski J."/>
            <person name="Ruckert C."/>
        </authorList>
    </citation>
    <scope>NUCLEOTIDE SEQUENCE</scope>
    <source>
        <strain evidence="17">CGMCC 1.12698</strain>
    </source>
</reference>
<dbReference type="InterPro" id="IPR019818">
    <property type="entry name" value="IsoCit/isopropylmalate_DH_CS"/>
</dbReference>
<comment type="catalytic activity">
    <reaction evidence="1 14 15">
        <text>(2R,3S)-3-isopropylmalate + NAD(+) = 4-methyl-2-oxopentanoate + CO2 + NADH</text>
        <dbReference type="Rhea" id="RHEA:32271"/>
        <dbReference type="ChEBI" id="CHEBI:16526"/>
        <dbReference type="ChEBI" id="CHEBI:17865"/>
        <dbReference type="ChEBI" id="CHEBI:35121"/>
        <dbReference type="ChEBI" id="CHEBI:57540"/>
        <dbReference type="ChEBI" id="CHEBI:57945"/>
        <dbReference type="EC" id="1.1.1.85"/>
    </reaction>
</comment>
<dbReference type="Pfam" id="PF00180">
    <property type="entry name" value="Iso_dh"/>
    <property type="match status" value="1"/>
</dbReference>
<keyword evidence="6 14" id="KW-0432">Leucine biosynthesis</keyword>
<dbReference type="GO" id="GO:0003862">
    <property type="term" value="F:3-isopropylmalate dehydrogenase activity"/>
    <property type="evidence" value="ECO:0007669"/>
    <property type="project" value="UniProtKB-UniRule"/>
</dbReference>
<comment type="caution">
    <text evidence="17">The sequence shown here is derived from an EMBL/GenBank/DDBJ whole genome shotgun (WGS) entry which is preliminary data.</text>
</comment>
<evidence type="ECO:0000256" key="12">
    <source>
        <dbReference type="ARBA" id="ARBA00023211"/>
    </source>
</evidence>
<sequence>MEGKITCLQGDGIGPEVMASAKQVLCVIGEKYGHTFHLHDADFGGIAIDTHGEPLPEATLQACLSSDAILLGAVGGPKWDTLAVRPEAGLLGLRKALGLFANIRPVYVHPAVAHLSPLKEEIVQDVDFVVVRELTGGIYFSEPKERTSEHATDTLTYTREEITRIVQHAFELARTRRKKVTSIDKANVMESSKLWREVANEVGANYPDIVLEHLLVDAAAMELIRRPSRFDVVVTENLFGDILSDEASMIAGSLGLLPSASHSLEGPSLYEPIHGSAPDIAGENKANPLAMLYSVSMMLRHSFLLEEEANDVERAISAVLAAGYRTGDLRGEATTTLFTEKVVQELAGVKEGV</sequence>
<dbReference type="AlphaFoldDB" id="A0A917AVP3"/>
<dbReference type="Gene3D" id="3.40.718.10">
    <property type="entry name" value="Isopropylmalate Dehydrogenase"/>
    <property type="match status" value="1"/>
</dbReference>
<evidence type="ECO:0000256" key="1">
    <source>
        <dbReference type="ARBA" id="ARBA00000624"/>
    </source>
</evidence>
<evidence type="ECO:0000256" key="5">
    <source>
        <dbReference type="ARBA" id="ARBA00011738"/>
    </source>
</evidence>
<evidence type="ECO:0000256" key="6">
    <source>
        <dbReference type="ARBA" id="ARBA00022430"/>
    </source>
</evidence>
<dbReference type="GO" id="GO:0005829">
    <property type="term" value="C:cytosol"/>
    <property type="evidence" value="ECO:0007669"/>
    <property type="project" value="TreeGrafter"/>
</dbReference>
<comment type="pathway">
    <text evidence="3 14 15">Amino-acid biosynthesis; L-leucine biosynthesis; L-leucine from 3-methyl-2-oxobutanoate: step 3/4.</text>
</comment>
<dbReference type="PROSITE" id="PS00470">
    <property type="entry name" value="IDH_IMDH"/>
    <property type="match status" value="1"/>
</dbReference>